<organism evidence="1 2">
    <name type="scientific">Desulforamulus reducens (strain ATCC BAA-1160 / DSM 100696 / MI-1)</name>
    <name type="common">Desulfotomaculum reducens</name>
    <dbReference type="NCBI Taxonomy" id="349161"/>
    <lineage>
        <taxon>Bacteria</taxon>
        <taxon>Bacillati</taxon>
        <taxon>Bacillota</taxon>
        <taxon>Clostridia</taxon>
        <taxon>Eubacteriales</taxon>
        <taxon>Peptococcaceae</taxon>
        <taxon>Desulforamulus</taxon>
    </lineage>
</organism>
<gene>
    <name evidence="1" type="ordered locus">Dred_0314</name>
</gene>
<dbReference type="Proteomes" id="UP000001556">
    <property type="component" value="Chromosome"/>
</dbReference>
<dbReference type="KEGG" id="drm:Dred_0314"/>
<sequence length="266" mass="28142">MNRLIVIKGAGDLATGIAHRLHCSGFSVVTTELPQPTVIRRTVSFAEAIYTGTVVVEGITAVKTSMERTLQVVEEGKIPVVVDPTGVMIKQLQPWAVVDAILAKRNVGTQITDAPIVVGVGPGFTAGVDVHAVVESMRGHYLGRVIHAGQAIPNTGIPGELGGYAKERILRAPCAGVFRAERQISDLVSAGETVAWVNEQPVVVAISGVLRGLLKEGLSVEPDMKIGDVDPRCQPEHCFTISDKARSIGGGVLEALLYYAARAHQG</sequence>
<dbReference type="STRING" id="349161.Dred_0314"/>
<evidence type="ECO:0000313" key="2">
    <source>
        <dbReference type="Proteomes" id="UP000001556"/>
    </source>
</evidence>
<dbReference type="NCBIfam" id="TIGR03309">
    <property type="entry name" value="matur_yqeB"/>
    <property type="match status" value="1"/>
</dbReference>
<accession>A4J1A9</accession>
<dbReference type="AlphaFoldDB" id="A4J1A9"/>
<dbReference type="OrthoDB" id="9815497at2"/>
<name>A4J1A9_DESRM</name>
<evidence type="ECO:0000313" key="1">
    <source>
        <dbReference type="EMBL" id="ABO48862.1"/>
    </source>
</evidence>
<reference evidence="1 2" key="1">
    <citation type="submission" date="2007-03" db="EMBL/GenBank/DDBJ databases">
        <title>Complete sequence of Desulfotomaculum reducens MI-1.</title>
        <authorList>
            <consortium name="US DOE Joint Genome Institute"/>
            <person name="Copeland A."/>
            <person name="Lucas S."/>
            <person name="Lapidus A."/>
            <person name="Barry K."/>
            <person name="Detter J.C."/>
            <person name="Glavina del Rio T."/>
            <person name="Hammon N."/>
            <person name="Israni S."/>
            <person name="Dalin E."/>
            <person name="Tice H."/>
            <person name="Pitluck S."/>
            <person name="Sims D."/>
            <person name="Brettin T."/>
            <person name="Bruce D."/>
            <person name="Han C."/>
            <person name="Tapia R."/>
            <person name="Schmutz J."/>
            <person name="Larimer F."/>
            <person name="Land M."/>
            <person name="Hauser L."/>
            <person name="Kyrpides N."/>
            <person name="Kim E."/>
            <person name="Tebo B.M."/>
            <person name="Richardson P."/>
        </authorList>
    </citation>
    <scope>NUCLEOTIDE SEQUENCE [LARGE SCALE GENOMIC DNA]</scope>
    <source>
        <strain evidence="1 2">MI-1</strain>
    </source>
</reference>
<dbReference type="eggNOG" id="COG3608">
    <property type="taxonomic scope" value="Bacteria"/>
</dbReference>
<protein>
    <submittedName>
        <fullName evidence="1">Biotin/lipoyl attachment</fullName>
    </submittedName>
</protein>
<keyword evidence="2" id="KW-1185">Reference proteome</keyword>
<dbReference type="InterPro" id="IPR017695">
    <property type="entry name" value="Se-dep_Mo_hydrolase_YqeB"/>
</dbReference>
<dbReference type="HOGENOM" id="CLU_082089_1_0_9"/>
<proteinExistence type="predicted"/>
<dbReference type="RefSeq" id="WP_011876700.1">
    <property type="nucleotide sequence ID" value="NC_009253.1"/>
</dbReference>
<dbReference type="EMBL" id="CP000612">
    <property type="protein sequence ID" value="ABO48862.1"/>
    <property type="molecule type" value="Genomic_DNA"/>
</dbReference>